<evidence type="ECO:0000313" key="1">
    <source>
        <dbReference type="EMBL" id="CAB3244470.1"/>
    </source>
</evidence>
<reference evidence="1 2" key="1">
    <citation type="submission" date="2020-04" db="EMBL/GenBank/DDBJ databases">
        <authorList>
            <person name="Wallbank WR R."/>
            <person name="Pardo Diaz C."/>
            <person name="Kozak K."/>
            <person name="Martin S."/>
            <person name="Jiggins C."/>
            <person name="Moest M."/>
            <person name="Warren A I."/>
            <person name="Byers J.R.P. K."/>
            <person name="Montejo-Kovacevich G."/>
            <person name="Yen C E."/>
        </authorList>
    </citation>
    <scope>NUCLEOTIDE SEQUENCE [LARGE SCALE GENOMIC DNA]</scope>
</reference>
<dbReference type="AlphaFoldDB" id="A0A8S1AGP2"/>
<dbReference type="Proteomes" id="UP000494256">
    <property type="component" value="Unassembled WGS sequence"/>
</dbReference>
<organism evidence="1 2">
    <name type="scientific">Arctia plantaginis</name>
    <name type="common">Wood tiger moth</name>
    <name type="synonym">Phalaena plantaginis</name>
    <dbReference type="NCBI Taxonomy" id="874455"/>
    <lineage>
        <taxon>Eukaryota</taxon>
        <taxon>Metazoa</taxon>
        <taxon>Ecdysozoa</taxon>
        <taxon>Arthropoda</taxon>
        <taxon>Hexapoda</taxon>
        <taxon>Insecta</taxon>
        <taxon>Pterygota</taxon>
        <taxon>Neoptera</taxon>
        <taxon>Endopterygota</taxon>
        <taxon>Lepidoptera</taxon>
        <taxon>Glossata</taxon>
        <taxon>Ditrysia</taxon>
        <taxon>Noctuoidea</taxon>
        <taxon>Erebidae</taxon>
        <taxon>Arctiinae</taxon>
        <taxon>Arctia</taxon>
    </lineage>
</organism>
<accession>A0A8S1AGP2</accession>
<dbReference type="OrthoDB" id="10255570at2759"/>
<evidence type="ECO:0000313" key="2">
    <source>
        <dbReference type="Proteomes" id="UP000494256"/>
    </source>
</evidence>
<name>A0A8S1AGP2_ARCPL</name>
<gene>
    <name evidence="1" type="ORF">APLA_LOCUS10757</name>
</gene>
<dbReference type="EMBL" id="CADEBD010000316">
    <property type="protein sequence ID" value="CAB3244470.1"/>
    <property type="molecule type" value="Genomic_DNA"/>
</dbReference>
<protein>
    <submittedName>
        <fullName evidence="1">Uncharacterized protein</fullName>
    </submittedName>
</protein>
<sequence length="146" mass="15699">MVSNTNLFDTHRSEAVLINPGKGKSSGEILGALRLGLQPEDLGLVIRAVWTPRKGGLLIEFDGSVKDRSKLCKRITEAAGSEVGVRHLVSTTAVVIEGLDAARTVEEIKEAVRKDISEGVEGLKVSITQANMGTRDRCDFRGLGKD</sequence>
<proteinExistence type="predicted"/>
<comment type="caution">
    <text evidence="1">The sequence shown here is derived from an EMBL/GenBank/DDBJ whole genome shotgun (WGS) entry which is preliminary data.</text>
</comment>